<dbReference type="STRING" id="1219058.AOA14_11935"/>
<name>A0A142VZW0_9SPHN</name>
<evidence type="ECO:0000313" key="2">
    <source>
        <dbReference type="Proteomes" id="UP000076234"/>
    </source>
</evidence>
<dbReference type="Gene3D" id="3.40.50.1820">
    <property type="entry name" value="alpha/beta hydrolase"/>
    <property type="match status" value="1"/>
</dbReference>
<protein>
    <recommendedName>
        <fullName evidence="3">Hydrolase 2, exosortase A system-associated</fullName>
    </recommendedName>
</protein>
<evidence type="ECO:0008006" key="3">
    <source>
        <dbReference type="Google" id="ProtNLM"/>
    </source>
</evidence>
<dbReference type="InterPro" id="IPR029058">
    <property type="entry name" value="AB_hydrolase_fold"/>
</dbReference>
<evidence type="ECO:0000313" key="1">
    <source>
        <dbReference type="EMBL" id="AMU95316.1"/>
    </source>
</evidence>
<organism evidence="1 2">
    <name type="scientific">Sphingopyxis terrae subsp. terrae NBRC 15098</name>
    <dbReference type="NCBI Taxonomy" id="1219058"/>
    <lineage>
        <taxon>Bacteria</taxon>
        <taxon>Pseudomonadati</taxon>
        <taxon>Pseudomonadota</taxon>
        <taxon>Alphaproteobacteria</taxon>
        <taxon>Sphingomonadales</taxon>
        <taxon>Sphingomonadaceae</taxon>
        <taxon>Sphingopyxis</taxon>
    </lineage>
</organism>
<dbReference type="Proteomes" id="UP000076234">
    <property type="component" value="Chromosome"/>
</dbReference>
<reference evidence="1 2" key="2">
    <citation type="journal article" date="2016" name="Genome Announc.">
        <title>Complete Genome Sequence of Sphingopyxis terrae Strain 203-1 (NBRC 111660), a Polyethylene Glycol Degrader.</title>
        <authorList>
            <person name="Ohtsubo Y."/>
            <person name="Nonoyama S."/>
            <person name="Nagata Y."/>
            <person name="Numata M."/>
            <person name="Tsuchikane K."/>
            <person name="Hosoyama A."/>
            <person name="Yamazoe A."/>
            <person name="Tsuda M."/>
            <person name="Fujita N."/>
            <person name="Kawai F."/>
        </authorList>
    </citation>
    <scope>NUCLEOTIDE SEQUENCE [LARGE SCALE GENOMIC DNA]</scope>
    <source>
        <strain evidence="1 2">203-1</strain>
    </source>
</reference>
<reference evidence="2" key="1">
    <citation type="submission" date="2015-11" db="EMBL/GenBank/DDBJ databases">
        <title>Complete genome sequence of a polyethylene glycol-degrading strain Sphingopyxis terrae strain 203-1 (NBRC 15098).</title>
        <authorList>
            <person name="Yoshiyuki O."/>
            <person name="Shouta N."/>
            <person name="Nagata Y."/>
            <person name="Numata M."/>
            <person name="Tsuchikane K."/>
            <person name="Hosoyama A."/>
            <person name="Yamazoe A."/>
            <person name="Tsuda M."/>
            <person name="Fujita N."/>
            <person name="Kawai F."/>
        </authorList>
    </citation>
    <scope>NUCLEOTIDE SEQUENCE [LARGE SCALE GENOMIC DNA]</scope>
    <source>
        <strain evidence="2">203-1</strain>
    </source>
</reference>
<dbReference type="EMBL" id="CP013342">
    <property type="protein sequence ID" value="AMU95316.1"/>
    <property type="molecule type" value="Genomic_DNA"/>
</dbReference>
<sequence length="224" mass="23346">MDEHRLRIAPVGTPRATILVAAPLFEEANRSRRTIVRAMRALAAQGFAAVLPDLPGQNESPVALADVDLNRWQSAFAETAGEIEGPIIIVALRGGALIDHQAAAAAWWRLAPVGGSSLLRTLLRARVSADREAGVTSSLDSLQEQAKSEPLLLAGNCLSPAMVASLATSEPQAVTPLRTVALGSGDEAIAGTPLWLRAEPGEDAAMADAMAADIAAWSRTCGIS</sequence>
<accession>A0A142VZW0</accession>
<dbReference type="RefSeq" id="WP_062901973.1">
    <property type="nucleotide sequence ID" value="NZ_CP013342.1"/>
</dbReference>
<dbReference type="SUPFAM" id="SSF53474">
    <property type="entry name" value="alpha/beta-Hydrolases"/>
    <property type="match status" value="1"/>
</dbReference>
<proteinExistence type="predicted"/>
<gene>
    <name evidence="1" type="ORF">AOA14_11935</name>
</gene>
<dbReference type="KEGG" id="ster:AOA14_11935"/>
<dbReference type="AlphaFoldDB" id="A0A142VZW0"/>